<proteinExistence type="predicted"/>
<accession>A0A067FDY1</accession>
<dbReference type="PANTHER" id="PTHR21551:SF24">
    <property type="entry name" value="PROTEIN PAT1 HOMOLOG 2"/>
    <property type="match status" value="1"/>
</dbReference>
<dbReference type="EMBL" id="KK784908">
    <property type="protein sequence ID" value="KDO64335.1"/>
    <property type="molecule type" value="Genomic_DNA"/>
</dbReference>
<gene>
    <name evidence="1" type="ORF">CISIN_1g0038251mg</name>
</gene>
<evidence type="ECO:0000313" key="1">
    <source>
        <dbReference type="EMBL" id="KDO64335.1"/>
    </source>
</evidence>
<feature type="non-terminal residue" evidence="1">
    <location>
        <position position="100"/>
    </location>
</feature>
<dbReference type="InterPro" id="IPR039900">
    <property type="entry name" value="Pat1-like"/>
</dbReference>
<keyword evidence="2" id="KW-1185">Reference proteome</keyword>
<name>A0A067FDY1_CITSI</name>
<dbReference type="GO" id="GO:0000290">
    <property type="term" value="P:deadenylation-dependent decapping of nuclear-transcribed mRNA"/>
    <property type="evidence" value="ECO:0007669"/>
    <property type="project" value="InterPro"/>
</dbReference>
<sequence length="100" mass="10627">MICVAGSAMFDASQYEFFGQNVGEEVELGGLEDEGDNNAPVFGSVTDDEYHLFDKGEGLGLGSLSDVDDLTTTFAKLNRVVTGPRNPGVIGDRSGSFSRE</sequence>
<evidence type="ECO:0000313" key="2">
    <source>
        <dbReference type="Proteomes" id="UP000027120"/>
    </source>
</evidence>
<dbReference type="Proteomes" id="UP000027120">
    <property type="component" value="Unassembled WGS sequence"/>
</dbReference>
<reference evidence="1 2" key="1">
    <citation type="submission" date="2014-04" db="EMBL/GenBank/DDBJ databases">
        <authorList>
            <consortium name="International Citrus Genome Consortium"/>
            <person name="Gmitter F."/>
            <person name="Chen C."/>
            <person name="Farmerie W."/>
            <person name="Harkins T."/>
            <person name="Desany B."/>
            <person name="Mohiuddin M."/>
            <person name="Kodira C."/>
            <person name="Borodovsky M."/>
            <person name="Lomsadze A."/>
            <person name="Burns P."/>
            <person name="Jenkins J."/>
            <person name="Prochnik S."/>
            <person name="Shu S."/>
            <person name="Chapman J."/>
            <person name="Pitluck S."/>
            <person name="Schmutz J."/>
            <person name="Rokhsar D."/>
        </authorList>
    </citation>
    <scope>NUCLEOTIDE SEQUENCE</scope>
</reference>
<protein>
    <submittedName>
        <fullName evidence="1">Uncharacterized protein</fullName>
    </submittedName>
</protein>
<dbReference type="PANTHER" id="PTHR21551">
    <property type="entry name" value="TOPOISOMERASE II-ASSOCIATED PROTEIN PAT1"/>
    <property type="match status" value="1"/>
</dbReference>
<organism evidence="1 2">
    <name type="scientific">Citrus sinensis</name>
    <name type="common">Sweet orange</name>
    <name type="synonym">Citrus aurantium var. sinensis</name>
    <dbReference type="NCBI Taxonomy" id="2711"/>
    <lineage>
        <taxon>Eukaryota</taxon>
        <taxon>Viridiplantae</taxon>
        <taxon>Streptophyta</taxon>
        <taxon>Embryophyta</taxon>
        <taxon>Tracheophyta</taxon>
        <taxon>Spermatophyta</taxon>
        <taxon>Magnoliopsida</taxon>
        <taxon>eudicotyledons</taxon>
        <taxon>Gunneridae</taxon>
        <taxon>Pentapetalae</taxon>
        <taxon>rosids</taxon>
        <taxon>malvids</taxon>
        <taxon>Sapindales</taxon>
        <taxon>Rutaceae</taxon>
        <taxon>Aurantioideae</taxon>
        <taxon>Citrus</taxon>
    </lineage>
</organism>
<dbReference type="AlphaFoldDB" id="A0A067FDY1"/>